<evidence type="ECO:0000256" key="2">
    <source>
        <dbReference type="ARBA" id="ARBA00022527"/>
    </source>
</evidence>
<dbReference type="PANTHER" id="PTHR24355:SF30">
    <property type="entry name" value="SERINE_THREONINE-PROTEIN KINASE 32B ISOFORM X1"/>
    <property type="match status" value="1"/>
</dbReference>
<protein>
    <recommendedName>
        <fullName evidence="1">non-specific serine/threonine protein kinase</fullName>
        <ecNumber evidence="1">2.7.11.1</ecNumber>
    </recommendedName>
</protein>
<feature type="region of interest" description="Disordered" evidence="11">
    <location>
        <begin position="479"/>
        <end position="548"/>
    </location>
</feature>
<feature type="binding site" evidence="10">
    <location>
        <position position="64"/>
    </location>
    <ligand>
        <name>ATP</name>
        <dbReference type="ChEBI" id="CHEBI:30616"/>
    </ligand>
</feature>
<dbReference type="AlphaFoldDB" id="A0A9W8CI18"/>
<keyword evidence="7 10" id="KW-0067">ATP-binding</keyword>
<dbReference type="GO" id="GO:0007010">
    <property type="term" value="P:cytoskeleton organization"/>
    <property type="evidence" value="ECO:0007669"/>
    <property type="project" value="UniProtKB-ARBA"/>
</dbReference>
<dbReference type="InterPro" id="IPR008271">
    <property type="entry name" value="Ser/Thr_kinase_AS"/>
</dbReference>
<evidence type="ECO:0000256" key="6">
    <source>
        <dbReference type="ARBA" id="ARBA00022777"/>
    </source>
</evidence>
<evidence type="ECO:0000256" key="1">
    <source>
        <dbReference type="ARBA" id="ARBA00012513"/>
    </source>
</evidence>
<evidence type="ECO:0000256" key="3">
    <source>
        <dbReference type="ARBA" id="ARBA00022553"/>
    </source>
</evidence>
<keyword evidence="14" id="KW-1185">Reference proteome</keyword>
<feature type="compositionally biased region" description="Polar residues" evidence="11">
    <location>
        <begin position="643"/>
        <end position="662"/>
    </location>
</feature>
<dbReference type="PROSITE" id="PS00107">
    <property type="entry name" value="PROTEIN_KINASE_ATP"/>
    <property type="match status" value="1"/>
</dbReference>
<evidence type="ECO:0000256" key="5">
    <source>
        <dbReference type="ARBA" id="ARBA00022741"/>
    </source>
</evidence>
<dbReference type="Proteomes" id="UP001145021">
    <property type="component" value="Unassembled WGS sequence"/>
</dbReference>
<evidence type="ECO:0000256" key="8">
    <source>
        <dbReference type="ARBA" id="ARBA00047899"/>
    </source>
</evidence>
<evidence type="ECO:0000256" key="7">
    <source>
        <dbReference type="ARBA" id="ARBA00022840"/>
    </source>
</evidence>
<organism evidence="13 14">
    <name type="scientific">Coemansia asiatica</name>
    <dbReference type="NCBI Taxonomy" id="1052880"/>
    <lineage>
        <taxon>Eukaryota</taxon>
        <taxon>Fungi</taxon>
        <taxon>Fungi incertae sedis</taxon>
        <taxon>Zoopagomycota</taxon>
        <taxon>Kickxellomycotina</taxon>
        <taxon>Kickxellomycetes</taxon>
        <taxon>Kickxellales</taxon>
        <taxon>Kickxellaceae</taxon>
        <taxon>Coemansia</taxon>
    </lineage>
</organism>
<feature type="compositionally biased region" description="Basic residues" evidence="11">
    <location>
        <begin position="512"/>
        <end position="529"/>
    </location>
</feature>
<feature type="domain" description="Protein kinase" evidence="12">
    <location>
        <begin position="35"/>
        <end position="300"/>
    </location>
</feature>
<keyword evidence="4" id="KW-0808">Transferase</keyword>
<reference evidence="13" key="1">
    <citation type="submission" date="2022-07" db="EMBL/GenBank/DDBJ databases">
        <title>Phylogenomic reconstructions and comparative analyses of Kickxellomycotina fungi.</title>
        <authorList>
            <person name="Reynolds N.K."/>
            <person name="Stajich J.E."/>
            <person name="Barry K."/>
            <person name="Grigoriev I.V."/>
            <person name="Crous P."/>
            <person name="Smith M.E."/>
        </authorList>
    </citation>
    <scope>NUCLEOTIDE SEQUENCE</scope>
    <source>
        <strain evidence="13">NBRC 105413</strain>
    </source>
</reference>
<evidence type="ECO:0000259" key="12">
    <source>
        <dbReference type="PROSITE" id="PS50011"/>
    </source>
</evidence>
<dbReference type="EMBL" id="JANBOH010000369">
    <property type="protein sequence ID" value="KAJ1642606.1"/>
    <property type="molecule type" value="Genomic_DNA"/>
</dbReference>
<dbReference type="SUPFAM" id="SSF56112">
    <property type="entry name" value="Protein kinase-like (PK-like)"/>
    <property type="match status" value="1"/>
</dbReference>
<dbReference type="PROSITE" id="PS00108">
    <property type="entry name" value="PROTEIN_KINASE_ST"/>
    <property type="match status" value="1"/>
</dbReference>
<keyword evidence="5 10" id="KW-0547">Nucleotide-binding</keyword>
<dbReference type="GO" id="GO:0007186">
    <property type="term" value="P:G protein-coupled receptor signaling pathway"/>
    <property type="evidence" value="ECO:0007669"/>
    <property type="project" value="TreeGrafter"/>
</dbReference>
<evidence type="ECO:0000313" key="14">
    <source>
        <dbReference type="Proteomes" id="UP001145021"/>
    </source>
</evidence>
<dbReference type="InterPro" id="IPR000719">
    <property type="entry name" value="Prot_kinase_dom"/>
</dbReference>
<keyword evidence="6" id="KW-0418">Kinase</keyword>
<evidence type="ECO:0000256" key="11">
    <source>
        <dbReference type="SAM" id="MobiDB-lite"/>
    </source>
</evidence>
<keyword evidence="3" id="KW-0597">Phosphoprotein</keyword>
<dbReference type="GO" id="GO:0009966">
    <property type="term" value="P:regulation of signal transduction"/>
    <property type="evidence" value="ECO:0007669"/>
    <property type="project" value="TreeGrafter"/>
</dbReference>
<dbReference type="PANTHER" id="PTHR24355">
    <property type="entry name" value="G PROTEIN-COUPLED RECEPTOR KINASE/RIBOSOMAL PROTEIN S6 KINASE"/>
    <property type="match status" value="1"/>
</dbReference>
<comment type="catalytic activity">
    <reaction evidence="8">
        <text>L-threonyl-[protein] + ATP = O-phospho-L-threonyl-[protein] + ADP + H(+)</text>
        <dbReference type="Rhea" id="RHEA:46608"/>
        <dbReference type="Rhea" id="RHEA-COMP:11060"/>
        <dbReference type="Rhea" id="RHEA-COMP:11605"/>
        <dbReference type="ChEBI" id="CHEBI:15378"/>
        <dbReference type="ChEBI" id="CHEBI:30013"/>
        <dbReference type="ChEBI" id="CHEBI:30616"/>
        <dbReference type="ChEBI" id="CHEBI:61977"/>
        <dbReference type="ChEBI" id="CHEBI:456216"/>
        <dbReference type="EC" id="2.7.11.1"/>
    </reaction>
</comment>
<dbReference type="GO" id="GO:0005524">
    <property type="term" value="F:ATP binding"/>
    <property type="evidence" value="ECO:0007669"/>
    <property type="project" value="UniProtKB-UniRule"/>
</dbReference>
<feature type="region of interest" description="Disordered" evidence="11">
    <location>
        <begin position="640"/>
        <end position="676"/>
    </location>
</feature>
<dbReference type="Gene3D" id="1.10.510.10">
    <property type="entry name" value="Transferase(Phosphotransferase) domain 1"/>
    <property type="match status" value="1"/>
</dbReference>
<keyword evidence="2" id="KW-0723">Serine/threonine-protein kinase</keyword>
<dbReference type="Pfam" id="PF00069">
    <property type="entry name" value="Pkinase"/>
    <property type="match status" value="1"/>
</dbReference>
<evidence type="ECO:0000313" key="13">
    <source>
        <dbReference type="EMBL" id="KAJ1642606.1"/>
    </source>
</evidence>
<dbReference type="Gene3D" id="3.30.200.20">
    <property type="entry name" value="Phosphorylase Kinase, domain 1"/>
    <property type="match status" value="1"/>
</dbReference>
<dbReference type="SMART" id="SM00220">
    <property type="entry name" value="S_TKc"/>
    <property type="match status" value="1"/>
</dbReference>
<accession>A0A9W8CI18</accession>
<dbReference type="EC" id="2.7.11.1" evidence="1"/>
<comment type="caution">
    <text evidence="13">The sequence shown here is derived from an EMBL/GenBank/DDBJ whole genome shotgun (WGS) entry which is preliminary data.</text>
</comment>
<evidence type="ECO:0000256" key="4">
    <source>
        <dbReference type="ARBA" id="ARBA00022679"/>
    </source>
</evidence>
<feature type="compositionally biased region" description="Basic and acidic residues" evidence="11">
    <location>
        <begin position="485"/>
        <end position="496"/>
    </location>
</feature>
<dbReference type="FunFam" id="1.10.510.10:FF:000024">
    <property type="entry name" value="Probable serine/threonine-protein kinase cot-1"/>
    <property type="match status" value="1"/>
</dbReference>
<gene>
    <name evidence="13" type="ORF">LPJ64_005564</name>
</gene>
<evidence type="ECO:0000256" key="10">
    <source>
        <dbReference type="PROSITE-ProRule" id="PRU10141"/>
    </source>
</evidence>
<comment type="catalytic activity">
    <reaction evidence="9">
        <text>L-seryl-[protein] + ATP = O-phospho-L-seryl-[protein] + ADP + H(+)</text>
        <dbReference type="Rhea" id="RHEA:17989"/>
        <dbReference type="Rhea" id="RHEA-COMP:9863"/>
        <dbReference type="Rhea" id="RHEA-COMP:11604"/>
        <dbReference type="ChEBI" id="CHEBI:15378"/>
        <dbReference type="ChEBI" id="CHEBI:29999"/>
        <dbReference type="ChEBI" id="CHEBI:30616"/>
        <dbReference type="ChEBI" id="CHEBI:83421"/>
        <dbReference type="ChEBI" id="CHEBI:456216"/>
        <dbReference type="EC" id="2.7.11.1"/>
    </reaction>
</comment>
<name>A0A9W8CI18_9FUNG</name>
<sequence>MGNVVTKHEIERDAEAIKEAAAAFVEHTNLLKNTFNLQHSIGQGAFGKVRIIQNKQTKQQYALKYTRKSKCVERNGLSNILREHDILELLVDHPYIPSLRYAFQDSMTLYMVMDLKTGGDLRSLNGFPETTVRLWVAEISCALHYLHTAHGIIHRDVKPENIFIDSEGHVSLGDFNAATWIGTGEKEEKKLLRGIIGTTSYMAPELLLRQGYSFSVDWWSLGVVMFECIYGRRPFRKRDHGGSREMLKMAILKENISVSDNHAVSVDCIAVIRGLLCSDPERRLGCGIDGHERLRRHPFFASIDWRLAEKKALQPEFAPGNCLLVDHRHNQLNGGVAEEPGDSNSVDGSADIIAAAAADNDEDLGAKMEGGSKDGLAELRALERGFTGYSYAEFAKYRDYILMHGRITAADLLDVYLAQIHLDGRPLATMDSDDTIAADDVDNIAADENDDEPVLKRKKSHLFASVAAGAAGLAHRARALGGRQTGEKESVLDKAKAGLKRRTTTSDAHSRQDKRRHLRGSWRPSRTRKQQAVAAQAKDNDKNDDPDASMDGLICGELFCDADVYSQSDSLPPANVPIDLVIWAQMQPGQRRLAHRFSCKMDVDAEYESRIKQSIAQSESNGPAKQSTREMRALTGDLPLTHTLASPSSSPLLQNKQNQQKTARQRPSFLHSVRHQPSASTLMDFGNAAGSGCSSPTTLLQTSGCPISPVTAVPRLQPIASGWTKQQQQQQVVVRSKKEPAVSVSISDEARDMPIHQRLENQLIL</sequence>
<dbReference type="PROSITE" id="PS50011">
    <property type="entry name" value="PROTEIN_KINASE_DOM"/>
    <property type="match status" value="1"/>
</dbReference>
<proteinExistence type="predicted"/>
<dbReference type="InterPro" id="IPR011009">
    <property type="entry name" value="Kinase-like_dom_sf"/>
</dbReference>
<dbReference type="InterPro" id="IPR017441">
    <property type="entry name" value="Protein_kinase_ATP_BS"/>
</dbReference>
<dbReference type="GO" id="GO:0004703">
    <property type="term" value="F:G protein-coupled receptor kinase activity"/>
    <property type="evidence" value="ECO:0007669"/>
    <property type="project" value="TreeGrafter"/>
</dbReference>
<evidence type="ECO:0000256" key="9">
    <source>
        <dbReference type="ARBA" id="ARBA00048679"/>
    </source>
</evidence>
<dbReference type="GO" id="GO:0001664">
    <property type="term" value="F:G protein-coupled receptor binding"/>
    <property type="evidence" value="ECO:0007669"/>
    <property type="project" value="TreeGrafter"/>
</dbReference>